<feature type="domain" description="Cation efflux protein transmembrane" evidence="6">
    <location>
        <begin position="162"/>
        <end position="356"/>
    </location>
</feature>
<keyword evidence="4" id="KW-1133">Transmembrane helix</keyword>
<evidence type="ECO:0000256" key="3">
    <source>
        <dbReference type="ARBA" id="ARBA00022692"/>
    </source>
</evidence>
<dbReference type="InterPro" id="IPR050291">
    <property type="entry name" value="CDF_Transporter"/>
</dbReference>
<dbReference type="InterPro" id="IPR036837">
    <property type="entry name" value="Cation_efflux_CTD_sf"/>
</dbReference>
<dbReference type="GO" id="GO:0030003">
    <property type="term" value="P:intracellular monoatomic cation homeostasis"/>
    <property type="evidence" value="ECO:0007669"/>
    <property type="project" value="UniProtKB-ARBA"/>
</dbReference>
<gene>
    <name evidence="8" type="primary">PARPA_09502.1 scaffold 36791</name>
</gene>
<proteinExistence type="predicted"/>
<keyword evidence="3" id="KW-0812">Transmembrane</keyword>
<dbReference type="SUPFAM" id="SSF161111">
    <property type="entry name" value="Cation efflux protein transmembrane domain-like"/>
    <property type="match status" value="2"/>
</dbReference>
<evidence type="ECO:0000256" key="4">
    <source>
        <dbReference type="ARBA" id="ARBA00022989"/>
    </source>
</evidence>
<keyword evidence="5" id="KW-0472">Membrane</keyword>
<name>A0A0B7N9Y2_9FUNG</name>
<dbReference type="InterPro" id="IPR027469">
    <property type="entry name" value="Cation_efflux_TMD_sf"/>
</dbReference>
<keyword evidence="9" id="KW-1185">Reference proteome</keyword>
<dbReference type="OrthoDB" id="435980at2759"/>
<dbReference type="STRING" id="35722.A0A0B7N9Y2"/>
<dbReference type="Pfam" id="PF01545">
    <property type="entry name" value="Cation_efflux"/>
    <property type="match status" value="1"/>
</dbReference>
<feature type="domain" description="Cation efflux protein cytoplasmic" evidence="7">
    <location>
        <begin position="381"/>
        <end position="440"/>
    </location>
</feature>
<dbReference type="GO" id="GO:0098771">
    <property type="term" value="P:inorganic ion homeostasis"/>
    <property type="evidence" value="ECO:0007669"/>
    <property type="project" value="UniProtKB-ARBA"/>
</dbReference>
<dbReference type="Gene3D" id="3.30.70.1350">
    <property type="entry name" value="Cation efflux protein, cytoplasmic domain"/>
    <property type="match status" value="1"/>
</dbReference>
<dbReference type="InterPro" id="IPR027470">
    <property type="entry name" value="Cation_efflux_CTD"/>
</dbReference>
<dbReference type="Proteomes" id="UP000054107">
    <property type="component" value="Unassembled WGS sequence"/>
</dbReference>
<dbReference type="PANTHER" id="PTHR43840:SF15">
    <property type="entry name" value="MITOCHONDRIAL METAL TRANSPORTER 1-RELATED"/>
    <property type="match status" value="1"/>
</dbReference>
<evidence type="ECO:0000256" key="2">
    <source>
        <dbReference type="ARBA" id="ARBA00022448"/>
    </source>
</evidence>
<evidence type="ECO:0000259" key="7">
    <source>
        <dbReference type="Pfam" id="PF16916"/>
    </source>
</evidence>
<dbReference type="SUPFAM" id="SSF160240">
    <property type="entry name" value="Cation efflux protein cytoplasmic domain-like"/>
    <property type="match status" value="1"/>
</dbReference>
<dbReference type="GO" id="GO:0008324">
    <property type="term" value="F:monoatomic cation transmembrane transporter activity"/>
    <property type="evidence" value="ECO:0007669"/>
    <property type="project" value="InterPro"/>
</dbReference>
<dbReference type="NCBIfam" id="TIGR01297">
    <property type="entry name" value="CDF"/>
    <property type="match status" value="1"/>
</dbReference>
<accession>A0A0B7N9Y2</accession>
<evidence type="ECO:0000259" key="6">
    <source>
        <dbReference type="Pfam" id="PF01545"/>
    </source>
</evidence>
<keyword evidence="2" id="KW-0813">Transport</keyword>
<dbReference type="EMBL" id="LN732068">
    <property type="protein sequence ID" value="CEP15295.1"/>
    <property type="molecule type" value="Genomic_DNA"/>
</dbReference>
<dbReference type="InterPro" id="IPR002524">
    <property type="entry name" value="Cation_efflux"/>
</dbReference>
<evidence type="ECO:0000256" key="5">
    <source>
        <dbReference type="ARBA" id="ARBA00023136"/>
    </source>
</evidence>
<evidence type="ECO:0000313" key="9">
    <source>
        <dbReference type="Proteomes" id="UP000054107"/>
    </source>
</evidence>
<dbReference type="GO" id="GO:0016020">
    <property type="term" value="C:membrane"/>
    <property type="evidence" value="ECO:0007669"/>
    <property type="project" value="UniProtKB-SubCell"/>
</dbReference>
<comment type="subcellular location">
    <subcellularLocation>
        <location evidence="1">Membrane</location>
        <topology evidence="1">Multi-pass membrane protein</topology>
    </subcellularLocation>
</comment>
<dbReference type="AlphaFoldDB" id="A0A0B7N9Y2"/>
<dbReference type="PANTHER" id="PTHR43840">
    <property type="entry name" value="MITOCHONDRIAL METAL TRANSPORTER 1-RELATED"/>
    <property type="match status" value="1"/>
</dbReference>
<evidence type="ECO:0000313" key="8">
    <source>
        <dbReference type="EMBL" id="CEP15295.1"/>
    </source>
</evidence>
<evidence type="ECO:0000256" key="1">
    <source>
        <dbReference type="ARBA" id="ARBA00004141"/>
    </source>
</evidence>
<protein>
    <submittedName>
        <fullName evidence="8">Uncharacterized protein</fullName>
    </submittedName>
</protein>
<reference evidence="8 9" key="1">
    <citation type="submission" date="2014-09" db="EMBL/GenBank/DDBJ databases">
        <authorList>
            <person name="Ellenberger Sabrina"/>
        </authorList>
    </citation>
    <scope>NUCLEOTIDE SEQUENCE [LARGE SCALE GENOMIC DNA]</scope>
    <source>
        <strain evidence="8 9">CBS 412.66</strain>
    </source>
</reference>
<dbReference type="InterPro" id="IPR058533">
    <property type="entry name" value="Cation_efflux_TM"/>
</dbReference>
<sequence length="466" mass="50582">MQTAASRHTLVCSRMLLQTSKRAHVSCPAVPPYFRPIQAWKRTLTQHHKLPSNSLTGFYRPHAAWTIGGIRQHGSHGHGHSHHHHDADLMASLKSSSKRGTRITIIGLASNVGLTITKGVAGWAMNSASLLAEALHSFSGEWTDPFDALCDAAFYTDRLQHVDLLSDFVTLYTFKMSRKPADSIYPYGYGKFETVGSVTVSSLLLAGAIGIGWHSFDLLLATLQTAGPLASDAAAAAAVVSSSAADSTAAASPRHTHGHGGVLDPNAAWFALVSVLIKEWLYRATIKVGEAERSEVLMANAWHHRSDAYSSAVALVAIVGSYAGMPVLDPLGGIVVSGMLIKSSVGLLGNSMKELMDKGITLEKLDAITNEISRVKATELDLVNFHSVRGRKQGPFTHIDLVLQLNPAISMEKAYQIEELVRSSVKSNCENVQDILIYLEDAKAVAKKYEQQNRDHKGQHQHLDHH</sequence>
<organism evidence="8 9">
    <name type="scientific">Parasitella parasitica</name>
    <dbReference type="NCBI Taxonomy" id="35722"/>
    <lineage>
        <taxon>Eukaryota</taxon>
        <taxon>Fungi</taxon>
        <taxon>Fungi incertae sedis</taxon>
        <taxon>Mucoromycota</taxon>
        <taxon>Mucoromycotina</taxon>
        <taxon>Mucoromycetes</taxon>
        <taxon>Mucorales</taxon>
        <taxon>Mucorineae</taxon>
        <taxon>Mucoraceae</taxon>
        <taxon>Parasitella</taxon>
    </lineage>
</organism>
<dbReference type="Gene3D" id="1.20.1510.10">
    <property type="entry name" value="Cation efflux protein transmembrane domain"/>
    <property type="match status" value="1"/>
</dbReference>
<dbReference type="Pfam" id="PF16916">
    <property type="entry name" value="ZT_dimer"/>
    <property type="match status" value="1"/>
</dbReference>